<evidence type="ECO:0000313" key="4">
    <source>
        <dbReference type="EMBL" id="KAK5988849.1"/>
    </source>
</evidence>
<reference evidence="4 5" key="1">
    <citation type="submission" date="2024-01" db="EMBL/GenBank/DDBJ databases">
        <title>Complete genome of Cladobotryum mycophilum ATHUM6906.</title>
        <authorList>
            <person name="Christinaki A.C."/>
            <person name="Myridakis A.I."/>
            <person name="Kouvelis V.N."/>
        </authorList>
    </citation>
    <scope>NUCLEOTIDE SEQUENCE [LARGE SCALE GENOMIC DNA]</scope>
    <source>
        <strain evidence="4 5">ATHUM6906</strain>
    </source>
</reference>
<dbReference type="InterPro" id="IPR056884">
    <property type="entry name" value="NPHP3-like_N"/>
</dbReference>
<dbReference type="Gene3D" id="1.25.40.10">
    <property type="entry name" value="Tetratricopeptide repeat domain"/>
    <property type="match status" value="4"/>
</dbReference>
<keyword evidence="2" id="KW-0802">TPR repeat</keyword>
<dbReference type="Gene3D" id="3.40.50.300">
    <property type="entry name" value="P-loop containing nucleotide triphosphate hydrolases"/>
    <property type="match status" value="1"/>
</dbReference>
<protein>
    <submittedName>
        <fullName evidence="4">Nephrocystin-3-like protein</fullName>
    </submittedName>
</protein>
<evidence type="ECO:0000256" key="2">
    <source>
        <dbReference type="ARBA" id="ARBA00022803"/>
    </source>
</evidence>
<dbReference type="Proteomes" id="UP001338125">
    <property type="component" value="Unassembled WGS sequence"/>
</dbReference>
<dbReference type="InterPro" id="IPR027417">
    <property type="entry name" value="P-loop_NTPase"/>
</dbReference>
<dbReference type="SMART" id="SM00028">
    <property type="entry name" value="TPR"/>
    <property type="match status" value="5"/>
</dbReference>
<evidence type="ECO:0000313" key="5">
    <source>
        <dbReference type="Proteomes" id="UP001338125"/>
    </source>
</evidence>
<dbReference type="SUPFAM" id="SSF48452">
    <property type="entry name" value="TPR-like"/>
    <property type="match status" value="2"/>
</dbReference>
<accession>A0ABR0SA44</accession>
<sequence>MAAPPHQLQKLPAYTWLKSFCPTIMETVLHDVISQKHPGTNRWFLEDNKIVSWLKDDSATAAWIVPGQDTPTYGIRKLWLYGPYGCGKTVLSGSIIEHLMQRRTPQQVVCYYFCSRLKLDTILPVNILKTLVSQLAQQNETATEILRGCVEDGTVPNGLEVDGATKFDCQDLTHLAKLFELISGLFGRVSIVINSIDQLNVDKEEQLVRLFTPIIDKPTSSVRGLFTTADTPDQQRLCMESHSCPIFVKGRPEDIRLFVKSAVQRRIGQGAMYLESIVVQLALEEHIVGQSNGAWLWAVCELEYQFNLVQRGVWHLKHSPTASETAMPYGMYGPDKNDWRVAMFPYGSHLERILKEGIPRNDFILSRVLRWTYASTEMSDAQLTMSEIRDALSLLLAHNKVTVSQSEPDVQENEILEICGPLIRKSTEKDGLEFGHYTVEGYLGRFVVENNPDLQKFQVTPNTCGEAVDDLVLLCTLLEARKWAVKAEAMHRKVLRIRERFWGSDHRLTLASMNNLAMFYCDQSRDNEAETLYARALQAYEKAKEPDQASMLNTINNIAVMRKNQGRYDEAEAMYKRVIQGREELLGLEHDATLGAMNNLALLYVQRGKRQEATAMWELTLPVHERIAGPGDIKTLNNIYNLGIIWKNRGGNYRAGPYLERALEGYEQLFGPEHTLVLDAMDNLGQVCLQRDSQIEYAEELFETLLKIREKALGPDHPLVISVVENLGRAYGYQETTSNAEAMIERVIENRTRTLGLEHMSTLDTYVTMGDIFRYRGQIEDAVGWYDQALQGYKKTLGPGHEKTINRIDESIALYNNLVEMKERSFGPEHTTTLDALNKSASLHELYGKDDEAISIWERVRNGYEKSLGPEHMSTFHVIHQIGKTYKKQLRMDEAEKTLLEVLEAFERSTGSTYDCLAVGRDLVEMYNRQGRHADAEDVRRRVSVVTRVPRESMGY</sequence>
<evidence type="ECO:0000259" key="3">
    <source>
        <dbReference type="Pfam" id="PF24883"/>
    </source>
</evidence>
<dbReference type="Pfam" id="PF13374">
    <property type="entry name" value="TPR_10"/>
    <property type="match status" value="2"/>
</dbReference>
<gene>
    <name evidence="4" type="ORF">PT974_10345</name>
</gene>
<dbReference type="Pfam" id="PF13424">
    <property type="entry name" value="TPR_12"/>
    <property type="match status" value="4"/>
</dbReference>
<dbReference type="Pfam" id="PF24883">
    <property type="entry name" value="NPHP3_N"/>
    <property type="match status" value="1"/>
</dbReference>
<proteinExistence type="predicted"/>
<keyword evidence="5" id="KW-1185">Reference proteome</keyword>
<evidence type="ECO:0000256" key="1">
    <source>
        <dbReference type="ARBA" id="ARBA00022737"/>
    </source>
</evidence>
<name>A0ABR0SA44_9HYPO</name>
<organism evidence="4 5">
    <name type="scientific">Cladobotryum mycophilum</name>
    <dbReference type="NCBI Taxonomy" id="491253"/>
    <lineage>
        <taxon>Eukaryota</taxon>
        <taxon>Fungi</taxon>
        <taxon>Dikarya</taxon>
        <taxon>Ascomycota</taxon>
        <taxon>Pezizomycotina</taxon>
        <taxon>Sordariomycetes</taxon>
        <taxon>Hypocreomycetidae</taxon>
        <taxon>Hypocreales</taxon>
        <taxon>Hypocreaceae</taxon>
        <taxon>Cladobotryum</taxon>
    </lineage>
</organism>
<dbReference type="InterPro" id="IPR011990">
    <property type="entry name" value="TPR-like_helical_dom_sf"/>
</dbReference>
<dbReference type="EMBL" id="JAVFKD010000015">
    <property type="protein sequence ID" value="KAK5988849.1"/>
    <property type="molecule type" value="Genomic_DNA"/>
</dbReference>
<dbReference type="PANTHER" id="PTHR45641">
    <property type="entry name" value="TETRATRICOPEPTIDE REPEAT PROTEIN (AFU_ORTHOLOGUE AFUA_6G03870)"/>
    <property type="match status" value="1"/>
</dbReference>
<dbReference type="PANTHER" id="PTHR45641:SF19">
    <property type="entry name" value="NEPHROCYSTIN-3"/>
    <property type="match status" value="1"/>
</dbReference>
<dbReference type="InterPro" id="IPR019734">
    <property type="entry name" value="TPR_rpt"/>
</dbReference>
<dbReference type="SUPFAM" id="SSF52540">
    <property type="entry name" value="P-loop containing nucleoside triphosphate hydrolases"/>
    <property type="match status" value="1"/>
</dbReference>
<feature type="domain" description="Nephrocystin 3-like N-terminal" evidence="3">
    <location>
        <begin position="39"/>
        <end position="227"/>
    </location>
</feature>
<comment type="caution">
    <text evidence="4">The sequence shown here is derived from an EMBL/GenBank/DDBJ whole genome shotgun (WGS) entry which is preliminary data.</text>
</comment>
<keyword evidence="1" id="KW-0677">Repeat</keyword>